<sequence length="81" mass="9242">MDQSASLHGEADLSRIFLRSSKQFIKCVVRAILVYEYRIGRTTASDCSDVELLIPPDRCSLEQRSQYSVSMMINQLITISR</sequence>
<accession>A0A645ESL3</accession>
<proteinExistence type="predicted"/>
<evidence type="ECO:0000313" key="1">
    <source>
        <dbReference type="EMBL" id="MPN04426.1"/>
    </source>
</evidence>
<reference evidence="1" key="1">
    <citation type="submission" date="2019-08" db="EMBL/GenBank/DDBJ databases">
        <authorList>
            <person name="Kucharzyk K."/>
            <person name="Murdoch R.W."/>
            <person name="Higgins S."/>
            <person name="Loffler F."/>
        </authorList>
    </citation>
    <scope>NUCLEOTIDE SEQUENCE</scope>
</reference>
<protein>
    <submittedName>
        <fullName evidence="1">Uncharacterized protein</fullName>
    </submittedName>
</protein>
<dbReference type="AlphaFoldDB" id="A0A645ESL3"/>
<organism evidence="1">
    <name type="scientific">bioreactor metagenome</name>
    <dbReference type="NCBI Taxonomy" id="1076179"/>
    <lineage>
        <taxon>unclassified sequences</taxon>
        <taxon>metagenomes</taxon>
        <taxon>ecological metagenomes</taxon>
    </lineage>
</organism>
<dbReference type="EMBL" id="VSSQ01050337">
    <property type="protein sequence ID" value="MPN04426.1"/>
    <property type="molecule type" value="Genomic_DNA"/>
</dbReference>
<name>A0A645ESL3_9ZZZZ</name>
<comment type="caution">
    <text evidence="1">The sequence shown here is derived from an EMBL/GenBank/DDBJ whole genome shotgun (WGS) entry which is preliminary data.</text>
</comment>
<gene>
    <name evidence="1" type="ORF">SDC9_151664</name>
</gene>